<proteinExistence type="predicted"/>
<feature type="domain" description="Outer membrane protein beta-barrel" evidence="5">
    <location>
        <begin position="401"/>
        <end position="806"/>
    </location>
</feature>
<evidence type="ECO:0000256" key="2">
    <source>
        <dbReference type="ARBA" id="ARBA00023136"/>
    </source>
</evidence>
<evidence type="ECO:0000313" key="6">
    <source>
        <dbReference type="EMBL" id="SFH07088.1"/>
    </source>
</evidence>
<name>A0A1I2X0N2_9BACT</name>
<dbReference type="RefSeq" id="WP_092103614.1">
    <property type="nucleotide sequence ID" value="NZ_FOOT01000005.1"/>
</dbReference>
<dbReference type="InterPro" id="IPR008969">
    <property type="entry name" value="CarboxyPept-like_regulatory"/>
</dbReference>
<keyword evidence="2" id="KW-0472">Membrane</keyword>
<dbReference type="EMBL" id="FOOT01000005">
    <property type="protein sequence ID" value="SFH07088.1"/>
    <property type="molecule type" value="Genomic_DNA"/>
</dbReference>
<dbReference type="InterPro" id="IPR036942">
    <property type="entry name" value="Beta-barrel_TonB_sf"/>
</dbReference>
<keyword evidence="4" id="KW-0732">Signal</keyword>
<evidence type="ECO:0000313" key="7">
    <source>
        <dbReference type="Proteomes" id="UP000198724"/>
    </source>
</evidence>
<organism evidence="6 7">
    <name type="scientific">Pontibacter chinhatensis</name>
    <dbReference type="NCBI Taxonomy" id="1436961"/>
    <lineage>
        <taxon>Bacteria</taxon>
        <taxon>Pseudomonadati</taxon>
        <taxon>Bacteroidota</taxon>
        <taxon>Cytophagia</taxon>
        <taxon>Cytophagales</taxon>
        <taxon>Hymenobacteraceae</taxon>
        <taxon>Pontibacter</taxon>
    </lineage>
</organism>
<dbReference type="AlphaFoldDB" id="A0A1I2X0N2"/>
<dbReference type="Pfam" id="PF13620">
    <property type="entry name" value="CarboxypepD_reg"/>
    <property type="match status" value="1"/>
</dbReference>
<dbReference type="Gene3D" id="2.60.40.1120">
    <property type="entry name" value="Carboxypeptidase-like, regulatory domain"/>
    <property type="match status" value="1"/>
</dbReference>
<evidence type="ECO:0000256" key="1">
    <source>
        <dbReference type="ARBA" id="ARBA00004442"/>
    </source>
</evidence>
<dbReference type="InterPro" id="IPR041700">
    <property type="entry name" value="OMP_b-brl_3"/>
</dbReference>
<dbReference type="SUPFAM" id="SSF56935">
    <property type="entry name" value="Porins"/>
    <property type="match status" value="1"/>
</dbReference>
<dbReference type="Proteomes" id="UP000198724">
    <property type="component" value="Unassembled WGS sequence"/>
</dbReference>
<evidence type="ECO:0000256" key="4">
    <source>
        <dbReference type="SAM" id="SignalP"/>
    </source>
</evidence>
<evidence type="ECO:0000259" key="5">
    <source>
        <dbReference type="Pfam" id="PF14905"/>
    </source>
</evidence>
<dbReference type="Gene3D" id="2.170.130.10">
    <property type="entry name" value="TonB-dependent receptor, plug domain"/>
    <property type="match status" value="1"/>
</dbReference>
<dbReference type="STRING" id="1436961.SAMN05421739_105316"/>
<gene>
    <name evidence="6" type="ORF">SAMN05421739_105316</name>
</gene>
<dbReference type="PANTHER" id="PTHR40980:SF4">
    <property type="entry name" value="TONB-DEPENDENT RECEPTOR-LIKE BETA-BARREL DOMAIN-CONTAINING PROTEIN"/>
    <property type="match status" value="1"/>
</dbReference>
<keyword evidence="7" id="KW-1185">Reference proteome</keyword>
<keyword evidence="6" id="KW-0675">Receptor</keyword>
<protein>
    <submittedName>
        <fullName evidence="6">Outer membrane receptor proteins, mostly Fe transport</fullName>
    </submittedName>
</protein>
<dbReference type="PANTHER" id="PTHR40980">
    <property type="entry name" value="PLUG DOMAIN-CONTAINING PROTEIN"/>
    <property type="match status" value="1"/>
</dbReference>
<dbReference type="Pfam" id="PF14905">
    <property type="entry name" value="OMP_b-brl_3"/>
    <property type="match status" value="1"/>
</dbReference>
<dbReference type="OrthoDB" id="905812at2"/>
<sequence length="830" mass="92635">MKKRELFLPGLLCLLLSFCTDVRAQDNSRQPAKTTSQANGSISGTLVDSLTGKPLEYATVALLQQGTTQAVNGTLTDDKGNFILSGLSLGQYDLTFSFIGYAAKTIRQVTLTAGKPQVAVGNVKLAVSGATTLKEVQVQALRPTITQEADRMVVSIEGTALAAGRTAYDVLSTSPGVFIDQEGNIQLNGRSGVTVMLDGKLTYLSAQDLRSLLEGMPAENIRNIEIITNPSAKYDAQGSSGILNINLKKNTQQGVNGSVYAGATYNGKQYGYSGGAALNHKTGNWNTFLNLDAARRVGGRNSTFDRVFKGAEESVYFDQVATEDFRVQGPPSVRLGTDYSIDERHSVGVMGYFMTNKLNADFLTETYLGNAPGQPTQFIDADNFRENRFTNYTGNVHYLGKFDTLGTQLSADLDLVKIRNRGDAYFYNYFHNLADGGPATQDFLFTETPSGFDIISAKADFTKALSRGRKVELGLKASSVASDADSRFFFNNGDVPQPDLARTNHFIYDENIYAAYVNWNSNLGERFSLQAGLRAEQTVSEGESLTMKGSKKKRSYLDLFPSLFLKQKVNEDYELNYNYSRRIYRPNYGFLNPFFAYRDPYTYWLGNPNLRPQYTHSFGITQTYKKNYSLALSYQHQQDVISEIALIDAETSTTIYTIGNVDDAKNLSMTAVVPVKILKNWDTSNTLVIAYNEYNTMVDKQQVINDQVYYMLQSNHTILLPWKLKAEINGTYQGPAAYALYRIDPRWWVNVGLKKSFMEEKLEVSVNANDIFHTQHLIVSADVGEGNVSDWDQYFRQRNIGFTLRYKFSRGAKLEERKRNNLEELNRTGG</sequence>
<feature type="chain" id="PRO_5011778886" evidence="4">
    <location>
        <begin position="25"/>
        <end position="830"/>
    </location>
</feature>
<dbReference type="GO" id="GO:0009279">
    <property type="term" value="C:cell outer membrane"/>
    <property type="evidence" value="ECO:0007669"/>
    <property type="project" value="UniProtKB-SubCell"/>
</dbReference>
<comment type="subcellular location">
    <subcellularLocation>
        <location evidence="1">Cell outer membrane</location>
    </subcellularLocation>
</comment>
<evidence type="ECO:0000256" key="3">
    <source>
        <dbReference type="ARBA" id="ARBA00023237"/>
    </source>
</evidence>
<keyword evidence="3" id="KW-0998">Cell outer membrane</keyword>
<dbReference type="InterPro" id="IPR037066">
    <property type="entry name" value="Plug_dom_sf"/>
</dbReference>
<dbReference type="Gene3D" id="2.40.170.20">
    <property type="entry name" value="TonB-dependent receptor, beta-barrel domain"/>
    <property type="match status" value="1"/>
</dbReference>
<feature type="signal peptide" evidence="4">
    <location>
        <begin position="1"/>
        <end position="24"/>
    </location>
</feature>
<accession>A0A1I2X0N2</accession>
<reference evidence="7" key="1">
    <citation type="submission" date="2016-10" db="EMBL/GenBank/DDBJ databases">
        <authorList>
            <person name="Varghese N."/>
            <person name="Submissions S."/>
        </authorList>
    </citation>
    <scope>NUCLEOTIDE SEQUENCE [LARGE SCALE GENOMIC DNA]</scope>
    <source>
        <strain evidence="7">LP51</strain>
    </source>
</reference>
<dbReference type="SUPFAM" id="SSF49464">
    <property type="entry name" value="Carboxypeptidase regulatory domain-like"/>
    <property type="match status" value="1"/>
</dbReference>